<keyword evidence="6 8" id="KW-1133">Transmembrane helix</keyword>
<dbReference type="GO" id="GO:0005886">
    <property type="term" value="C:plasma membrane"/>
    <property type="evidence" value="ECO:0007669"/>
    <property type="project" value="UniProtKB-SubCell"/>
</dbReference>
<name>Q2IWL1_RHOP2</name>
<feature type="transmembrane region" description="Helical" evidence="8">
    <location>
        <begin position="259"/>
        <end position="283"/>
    </location>
</feature>
<dbReference type="Gene3D" id="1.10.3470.10">
    <property type="entry name" value="ABC transporter involved in vitamin B12 uptake, BtuC"/>
    <property type="match status" value="1"/>
</dbReference>
<dbReference type="HOGENOM" id="CLU_013016_0_0_5"/>
<keyword evidence="3" id="KW-0813">Transport</keyword>
<dbReference type="Proteomes" id="UP000008809">
    <property type="component" value="Chromosome"/>
</dbReference>
<dbReference type="KEGG" id="rpb:RPB_2697"/>
<dbReference type="SUPFAM" id="SSF81345">
    <property type="entry name" value="ABC transporter involved in vitamin B12 uptake, BtuC"/>
    <property type="match status" value="1"/>
</dbReference>
<dbReference type="eggNOG" id="COG0609">
    <property type="taxonomic scope" value="Bacteria"/>
</dbReference>
<dbReference type="CDD" id="cd06550">
    <property type="entry name" value="TM_ABC_iron-siderophores_like"/>
    <property type="match status" value="1"/>
</dbReference>
<dbReference type="FunFam" id="1.10.3470.10:FF:000001">
    <property type="entry name" value="Vitamin B12 ABC transporter permease BtuC"/>
    <property type="match status" value="1"/>
</dbReference>
<evidence type="ECO:0000313" key="10">
    <source>
        <dbReference type="Proteomes" id="UP000008809"/>
    </source>
</evidence>
<dbReference type="PANTHER" id="PTHR30472:SF25">
    <property type="entry name" value="ABC TRANSPORTER PERMEASE PROTEIN MJ0876-RELATED"/>
    <property type="match status" value="1"/>
</dbReference>
<keyword evidence="10" id="KW-1185">Reference proteome</keyword>
<feature type="transmembrane region" description="Helical" evidence="8">
    <location>
        <begin position="325"/>
        <end position="347"/>
    </location>
</feature>
<sequence>MTDLTAVARSAVAGHLRQTRRRAAIVIGLLIAAALALQLDIGTGPSALTTMDLLRGLFDPSSLSRSSAVIVWEIRLPQALMAALVGAALAVAGAELQTILANPLASPFTLGMSSAATFGAAVAIVLGIGIPGVPRIGIISTNAFVFAFGSALLIQLLGRLRGTDGQTHVLFGIALFFTFNALVAIMQFIATEQALQQLVFWTLGSVTRANMESVAILAVVLLLVFPLAMASSWQLTALRLGQERASSFGVNVRNLKLFALLRVSALTGAAVAFVGTIAFIGLVGPHIARLLVGEDHRFFLPASACAGAVVMSLASCASKLVIPGIVLPIGLVTSLIGVPFFLALILIRKDRG</sequence>
<feature type="transmembrane region" description="Helical" evidence="8">
    <location>
        <begin position="108"/>
        <end position="130"/>
    </location>
</feature>
<dbReference type="GO" id="GO:0022857">
    <property type="term" value="F:transmembrane transporter activity"/>
    <property type="evidence" value="ECO:0007669"/>
    <property type="project" value="InterPro"/>
</dbReference>
<comment type="subcellular location">
    <subcellularLocation>
        <location evidence="1">Cell membrane</location>
        <topology evidence="1">Multi-pass membrane protein</topology>
    </subcellularLocation>
</comment>
<feature type="transmembrane region" description="Helical" evidence="8">
    <location>
        <begin position="136"/>
        <end position="157"/>
    </location>
</feature>
<evidence type="ECO:0000256" key="5">
    <source>
        <dbReference type="ARBA" id="ARBA00022692"/>
    </source>
</evidence>
<keyword evidence="7 8" id="KW-0472">Membrane</keyword>
<gene>
    <name evidence="9" type="ordered locus">RPB_2697</name>
</gene>
<feature type="transmembrane region" description="Helical" evidence="8">
    <location>
        <begin position="169"/>
        <end position="190"/>
    </location>
</feature>
<evidence type="ECO:0000256" key="6">
    <source>
        <dbReference type="ARBA" id="ARBA00022989"/>
    </source>
</evidence>
<protein>
    <submittedName>
        <fullName evidence="9">Transport system permease protein</fullName>
    </submittedName>
</protein>
<dbReference type="GO" id="GO:0033214">
    <property type="term" value="P:siderophore-iron import into cell"/>
    <property type="evidence" value="ECO:0007669"/>
    <property type="project" value="TreeGrafter"/>
</dbReference>
<keyword evidence="4" id="KW-1003">Cell membrane</keyword>
<evidence type="ECO:0000256" key="8">
    <source>
        <dbReference type="SAM" id="Phobius"/>
    </source>
</evidence>
<dbReference type="OrthoDB" id="9811975at2"/>
<dbReference type="AlphaFoldDB" id="Q2IWL1"/>
<feature type="transmembrane region" description="Helical" evidence="8">
    <location>
        <begin position="23"/>
        <end position="41"/>
    </location>
</feature>
<evidence type="ECO:0000256" key="4">
    <source>
        <dbReference type="ARBA" id="ARBA00022475"/>
    </source>
</evidence>
<reference evidence="9 10" key="1">
    <citation type="submission" date="2006-01" db="EMBL/GenBank/DDBJ databases">
        <title>Complete sequence of Rhodopseudomonas palustris HaA2.</title>
        <authorList>
            <consortium name="US DOE Joint Genome Institute"/>
            <person name="Copeland A."/>
            <person name="Lucas S."/>
            <person name="Lapidus A."/>
            <person name="Barry K."/>
            <person name="Detter J.C."/>
            <person name="Glavina T."/>
            <person name="Hammon N."/>
            <person name="Israni S."/>
            <person name="Pitluck S."/>
            <person name="Chain P."/>
            <person name="Malfatti S."/>
            <person name="Shin M."/>
            <person name="Vergez L."/>
            <person name="Schmutz J."/>
            <person name="Larimer F."/>
            <person name="Land M."/>
            <person name="Hauser L."/>
            <person name="Pelletier D.A."/>
            <person name="Kyrpides N."/>
            <person name="Anderson I."/>
            <person name="Oda Y."/>
            <person name="Harwood C.S."/>
            <person name="Richardson P."/>
        </authorList>
    </citation>
    <scope>NUCLEOTIDE SEQUENCE [LARGE SCALE GENOMIC DNA]</scope>
    <source>
        <strain evidence="9 10">HaA2</strain>
    </source>
</reference>
<evidence type="ECO:0000256" key="2">
    <source>
        <dbReference type="ARBA" id="ARBA00007935"/>
    </source>
</evidence>
<comment type="similarity">
    <text evidence="2">Belongs to the binding-protein-dependent transport system permease family. FecCD subfamily.</text>
</comment>
<dbReference type="PANTHER" id="PTHR30472">
    <property type="entry name" value="FERRIC ENTEROBACTIN TRANSPORT SYSTEM PERMEASE PROTEIN"/>
    <property type="match status" value="1"/>
</dbReference>
<evidence type="ECO:0000256" key="3">
    <source>
        <dbReference type="ARBA" id="ARBA00022448"/>
    </source>
</evidence>
<feature type="transmembrane region" description="Helical" evidence="8">
    <location>
        <begin position="76"/>
        <end position="96"/>
    </location>
</feature>
<proteinExistence type="inferred from homology"/>
<dbReference type="RefSeq" id="WP_011441584.1">
    <property type="nucleotide sequence ID" value="NC_007778.1"/>
</dbReference>
<feature type="transmembrane region" description="Helical" evidence="8">
    <location>
        <begin position="214"/>
        <end position="238"/>
    </location>
</feature>
<evidence type="ECO:0000256" key="1">
    <source>
        <dbReference type="ARBA" id="ARBA00004651"/>
    </source>
</evidence>
<accession>Q2IWL1</accession>
<dbReference type="InterPro" id="IPR037294">
    <property type="entry name" value="ABC_BtuC-like"/>
</dbReference>
<dbReference type="EMBL" id="CP000250">
    <property type="protein sequence ID" value="ABD07399.1"/>
    <property type="molecule type" value="Genomic_DNA"/>
</dbReference>
<keyword evidence="5 8" id="KW-0812">Transmembrane</keyword>
<dbReference type="InterPro" id="IPR000522">
    <property type="entry name" value="ABC_transptr_permease_BtuC"/>
</dbReference>
<evidence type="ECO:0000256" key="7">
    <source>
        <dbReference type="ARBA" id="ARBA00023136"/>
    </source>
</evidence>
<organism evidence="9 10">
    <name type="scientific">Rhodopseudomonas palustris (strain HaA2)</name>
    <dbReference type="NCBI Taxonomy" id="316058"/>
    <lineage>
        <taxon>Bacteria</taxon>
        <taxon>Pseudomonadati</taxon>
        <taxon>Pseudomonadota</taxon>
        <taxon>Alphaproteobacteria</taxon>
        <taxon>Hyphomicrobiales</taxon>
        <taxon>Nitrobacteraceae</taxon>
        <taxon>Rhodopseudomonas</taxon>
    </lineage>
</organism>
<evidence type="ECO:0000313" key="9">
    <source>
        <dbReference type="EMBL" id="ABD07399.1"/>
    </source>
</evidence>
<dbReference type="Pfam" id="PF01032">
    <property type="entry name" value="FecCD"/>
    <property type="match status" value="1"/>
</dbReference>
<dbReference type="STRING" id="316058.RPB_2697"/>